<keyword evidence="1" id="KW-0472">Membrane</keyword>
<accession>A0AA36FYL7</accession>
<sequence>MTIAKCHKLPPLPTACLSPVKLTYIPNYPKRDVCSNNVVPSVGGAVSAICFFTILVFALTYLLIPSRPNFLYGLSTDRVNQFHEIYDNMNQTEAQMEGRIMAWAADLPAGNNDTFLKWHDERAFVLQENRIFHEQQRKFIENPVAQAIDRQMLQIMDSPTMTIAEKNEELTTLIDEGRITSPFAIVELEQSFLIYFGKILCFYGPTRLTCDHMKFGRS</sequence>
<keyword evidence="3" id="KW-1185">Reference proteome</keyword>
<dbReference type="EMBL" id="CATQJA010002062">
    <property type="protein sequence ID" value="CAJ0569573.1"/>
    <property type="molecule type" value="Genomic_DNA"/>
</dbReference>
<reference evidence="2" key="1">
    <citation type="submission" date="2023-06" db="EMBL/GenBank/DDBJ databases">
        <authorList>
            <person name="Delattre M."/>
        </authorList>
    </citation>
    <scope>NUCLEOTIDE SEQUENCE</scope>
    <source>
        <strain evidence="2">AF72</strain>
    </source>
</reference>
<keyword evidence="1" id="KW-1133">Transmembrane helix</keyword>
<evidence type="ECO:0000313" key="2">
    <source>
        <dbReference type="EMBL" id="CAJ0569573.1"/>
    </source>
</evidence>
<feature type="transmembrane region" description="Helical" evidence="1">
    <location>
        <begin position="45"/>
        <end position="64"/>
    </location>
</feature>
<dbReference type="AlphaFoldDB" id="A0AA36FYL7"/>
<proteinExistence type="predicted"/>
<keyword evidence="1" id="KW-0812">Transmembrane</keyword>
<evidence type="ECO:0000256" key="1">
    <source>
        <dbReference type="SAM" id="Phobius"/>
    </source>
</evidence>
<gene>
    <name evidence="2" type="ORF">MSPICULIGERA_LOCUS8049</name>
</gene>
<evidence type="ECO:0000313" key="3">
    <source>
        <dbReference type="Proteomes" id="UP001177023"/>
    </source>
</evidence>
<protein>
    <submittedName>
        <fullName evidence="2">Uncharacterized protein</fullName>
    </submittedName>
</protein>
<organism evidence="2 3">
    <name type="scientific">Mesorhabditis spiculigera</name>
    <dbReference type="NCBI Taxonomy" id="96644"/>
    <lineage>
        <taxon>Eukaryota</taxon>
        <taxon>Metazoa</taxon>
        <taxon>Ecdysozoa</taxon>
        <taxon>Nematoda</taxon>
        <taxon>Chromadorea</taxon>
        <taxon>Rhabditida</taxon>
        <taxon>Rhabditina</taxon>
        <taxon>Rhabditomorpha</taxon>
        <taxon>Rhabditoidea</taxon>
        <taxon>Rhabditidae</taxon>
        <taxon>Mesorhabditinae</taxon>
        <taxon>Mesorhabditis</taxon>
    </lineage>
</organism>
<dbReference type="Proteomes" id="UP001177023">
    <property type="component" value="Unassembled WGS sequence"/>
</dbReference>
<comment type="caution">
    <text evidence="2">The sequence shown here is derived from an EMBL/GenBank/DDBJ whole genome shotgun (WGS) entry which is preliminary data.</text>
</comment>
<feature type="non-terminal residue" evidence="2">
    <location>
        <position position="1"/>
    </location>
</feature>
<name>A0AA36FYL7_9BILA</name>